<name>A0A317EB27_9PROT</name>
<dbReference type="InterPro" id="IPR041705">
    <property type="entry name" value="PIN_Sll0205"/>
</dbReference>
<dbReference type="RefSeq" id="WP_109919439.1">
    <property type="nucleotide sequence ID" value="NZ_QGLF01000001.1"/>
</dbReference>
<gene>
    <name evidence="2" type="ORF">DKG75_02215</name>
</gene>
<dbReference type="Gene3D" id="3.40.50.1010">
    <property type="entry name" value="5'-nuclease"/>
    <property type="match status" value="1"/>
</dbReference>
<dbReference type="OrthoDB" id="9798990at2"/>
<dbReference type="EMBL" id="QGLF01000001">
    <property type="protein sequence ID" value="PWR23406.1"/>
    <property type="molecule type" value="Genomic_DNA"/>
</dbReference>
<comment type="caution">
    <text evidence="2">The sequence shown here is derived from an EMBL/GenBank/DDBJ whole genome shotgun (WGS) entry which is preliminary data.</text>
</comment>
<dbReference type="SUPFAM" id="SSF88723">
    <property type="entry name" value="PIN domain-like"/>
    <property type="match status" value="1"/>
</dbReference>
<keyword evidence="3" id="KW-1185">Reference proteome</keyword>
<accession>A0A317EB27</accession>
<dbReference type="Pfam" id="PF01850">
    <property type="entry name" value="PIN"/>
    <property type="match status" value="1"/>
</dbReference>
<dbReference type="PANTHER" id="PTHR36173:SF2">
    <property type="entry name" value="RIBONUCLEASE VAPC16"/>
    <property type="match status" value="1"/>
</dbReference>
<dbReference type="Proteomes" id="UP000246077">
    <property type="component" value="Unassembled WGS sequence"/>
</dbReference>
<evidence type="ECO:0000313" key="2">
    <source>
        <dbReference type="EMBL" id="PWR23406.1"/>
    </source>
</evidence>
<reference evidence="3" key="1">
    <citation type="submission" date="2018-05" db="EMBL/GenBank/DDBJ databases">
        <title>Zavarzinia sp. HR-AS.</title>
        <authorList>
            <person name="Lee Y."/>
            <person name="Jeon C.O."/>
        </authorList>
    </citation>
    <scope>NUCLEOTIDE SEQUENCE [LARGE SCALE GENOMIC DNA]</scope>
    <source>
        <strain evidence="3">DSM 1231</strain>
    </source>
</reference>
<evidence type="ECO:0000259" key="1">
    <source>
        <dbReference type="Pfam" id="PF01850"/>
    </source>
</evidence>
<dbReference type="InterPro" id="IPR029060">
    <property type="entry name" value="PIN-like_dom_sf"/>
</dbReference>
<dbReference type="CDD" id="cd09872">
    <property type="entry name" value="PIN_Sll0205-like"/>
    <property type="match status" value="1"/>
</dbReference>
<protein>
    <submittedName>
        <fullName evidence="2">PIN domain nuclease</fullName>
    </submittedName>
</protein>
<feature type="domain" description="PIN" evidence="1">
    <location>
        <begin position="4"/>
        <end position="119"/>
    </location>
</feature>
<organism evidence="2 3">
    <name type="scientific">Zavarzinia compransoris</name>
    <dbReference type="NCBI Taxonomy" id="1264899"/>
    <lineage>
        <taxon>Bacteria</taxon>
        <taxon>Pseudomonadati</taxon>
        <taxon>Pseudomonadota</taxon>
        <taxon>Alphaproteobacteria</taxon>
        <taxon>Rhodospirillales</taxon>
        <taxon>Zavarziniaceae</taxon>
        <taxon>Zavarzinia</taxon>
    </lineage>
</organism>
<dbReference type="InterPro" id="IPR052919">
    <property type="entry name" value="TA_system_RNase"/>
</dbReference>
<dbReference type="PANTHER" id="PTHR36173">
    <property type="entry name" value="RIBONUCLEASE VAPC16-RELATED"/>
    <property type="match status" value="1"/>
</dbReference>
<dbReference type="AlphaFoldDB" id="A0A317EB27"/>
<evidence type="ECO:0000313" key="3">
    <source>
        <dbReference type="Proteomes" id="UP000246077"/>
    </source>
</evidence>
<sequence length="133" mass="14400">MNLLLDTHILIWAALAPGRLSDETAALIVDEANRLHFSTASIWEVAIKHGLGRPDFTLPPAILWRSLVDNGYLEVPVTGAHAIAVGDLAPLHKDPFDRLLLAQARVEGLLLLTADDRICGYGGPVRRALVTPP</sequence>
<dbReference type="InterPro" id="IPR002716">
    <property type="entry name" value="PIN_dom"/>
</dbReference>
<proteinExistence type="predicted"/>